<accession>A0A2Z5QWX3</accession>
<dbReference type="KEGG" id="raj:RA11412_0638"/>
<reference evidence="1 2" key="1">
    <citation type="submission" date="2016-10" db="EMBL/GenBank/DDBJ databases">
        <title>Genome sequence of Rothia aeria strain JCM11412.</title>
        <authorList>
            <person name="Nambu T."/>
        </authorList>
    </citation>
    <scope>NUCLEOTIDE SEQUENCE [LARGE SCALE GENOMIC DNA]</scope>
    <source>
        <strain evidence="1 2">JCM 11412</strain>
    </source>
</reference>
<protein>
    <recommendedName>
        <fullName evidence="3">Arsenical resistance operon trans-acting repressor ArsD</fullName>
    </recommendedName>
</protein>
<organism evidence="1 2">
    <name type="scientific">Rothia aeria</name>
    <dbReference type="NCBI Taxonomy" id="172042"/>
    <lineage>
        <taxon>Bacteria</taxon>
        <taxon>Bacillati</taxon>
        <taxon>Actinomycetota</taxon>
        <taxon>Actinomycetes</taxon>
        <taxon>Micrococcales</taxon>
        <taxon>Micrococcaceae</taxon>
        <taxon>Rothia</taxon>
    </lineage>
</organism>
<dbReference type="GO" id="GO:0046685">
    <property type="term" value="P:response to arsenic-containing substance"/>
    <property type="evidence" value="ECO:0007669"/>
    <property type="project" value="InterPro"/>
</dbReference>
<evidence type="ECO:0008006" key="3">
    <source>
        <dbReference type="Google" id="ProtNLM"/>
    </source>
</evidence>
<gene>
    <name evidence="1" type="ORF">RA11412_0638</name>
</gene>
<dbReference type="InterPro" id="IPR010712">
    <property type="entry name" value="Arsenical-R_ArsD"/>
</dbReference>
<sequence>MGMSEEQPTGTILEVFIPGPGENPNDPGDVERSAFLGAAQQALDDGVDIEVFATDTYPSAFEECEPVAEQIAMSGLEVLPIMLVNGEVKVSFMYPTAEQLKRFAKAHTVKNPKVNAAAAACGPTGGAGSPVPDLSPGGLREPAGFAATLAGKKPQVVGGPDIGNRVNLMGGDTGDGIPTEGSVAIKSGGCGCGGCGCGSK</sequence>
<evidence type="ECO:0000313" key="2">
    <source>
        <dbReference type="Proteomes" id="UP000250241"/>
    </source>
</evidence>
<dbReference type="EMBL" id="AP017895">
    <property type="protein sequence ID" value="BAV86937.1"/>
    <property type="molecule type" value="Genomic_DNA"/>
</dbReference>
<dbReference type="AlphaFoldDB" id="A0A2Z5QWX3"/>
<proteinExistence type="predicted"/>
<dbReference type="Proteomes" id="UP000250241">
    <property type="component" value="Chromosome"/>
</dbReference>
<dbReference type="GO" id="GO:0045892">
    <property type="term" value="P:negative regulation of DNA-templated transcription"/>
    <property type="evidence" value="ECO:0007669"/>
    <property type="project" value="InterPro"/>
</dbReference>
<dbReference type="GO" id="GO:0003677">
    <property type="term" value="F:DNA binding"/>
    <property type="evidence" value="ECO:0007669"/>
    <property type="project" value="InterPro"/>
</dbReference>
<name>A0A2Z5QWX3_9MICC</name>
<dbReference type="Pfam" id="PF06953">
    <property type="entry name" value="ArsD"/>
    <property type="match status" value="1"/>
</dbReference>
<dbReference type="Gene3D" id="3.40.30.10">
    <property type="entry name" value="Glutaredoxin"/>
    <property type="match status" value="1"/>
</dbReference>
<evidence type="ECO:0000313" key="1">
    <source>
        <dbReference type="EMBL" id="BAV86937.1"/>
    </source>
</evidence>
<keyword evidence="2" id="KW-1185">Reference proteome</keyword>